<dbReference type="CDD" id="cd00093">
    <property type="entry name" value="HTH_XRE"/>
    <property type="match status" value="1"/>
</dbReference>
<dbReference type="EMBL" id="BSDR01000001">
    <property type="protein sequence ID" value="GLI33088.1"/>
    <property type="molecule type" value="Genomic_DNA"/>
</dbReference>
<proteinExistence type="predicted"/>
<organism evidence="2 3">
    <name type="scientific">Desulforhabdus amnigena</name>
    <dbReference type="NCBI Taxonomy" id="40218"/>
    <lineage>
        <taxon>Bacteria</taxon>
        <taxon>Pseudomonadati</taxon>
        <taxon>Thermodesulfobacteriota</taxon>
        <taxon>Syntrophobacteria</taxon>
        <taxon>Syntrophobacterales</taxon>
        <taxon>Syntrophobacteraceae</taxon>
        <taxon>Desulforhabdus</taxon>
    </lineage>
</organism>
<accession>A0A9W6D0K5</accession>
<dbReference type="PROSITE" id="PS50943">
    <property type="entry name" value="HTH_CROC1"/>
    <property type="match status" value="1"/>
</dbReference>
<dbReference type="InterPro" id="IPR010982">
    <property type="entry name" value="Lambda_DNA-bd_dom_sf"/>
</dbReference>
<dbReference type="RefSeq" id="WP_281792105.1">
    <property type="nucleotide sequence ID" value="NZ_BSDR01000001.1"/>
</dbReference>
<evidence type="ECO:0000313" key="3">
    <source>
        <dbReference type="Proteomes" id="UP001144372"/>
    </source>
</evidence>
<dbReference type="SMART" id="SM00530">
    <property type="entry name" value="HTH_XRE"/>
    <property type="match status" value="1"/>
</dbReference>
<dbReference type="SUPFAM" id="SSF47413">
    <property type="entry name" value="lambda repressor-like DNA-binding domains"/>
    <property type="match status" value="1"/>
</dbReference>
<keyword evidence="3" id="KW-1185">Reference proteome</keyword>
<evidence type="ECO:0000313" key="2">
    <source>
        <dbReference type="EMBL" id="GLI33088.1"/>
    </source>
</evidence>
<reference evidence="2" key="1">
    <citation type="submission" date="2022-12" db="EMBL/GenBank/DDBJ databases">
        <title>Reference genome sequencing for broad-spectrum identification of bacterial and archaeal isolates by mass spectrometry.</title>
        <authorList>
            <person name="Sekiguchi Y."/>
            <person name="Tourlousse D.M."/>
        </authorList>
    </citation>
    <scope>NUCLEOTIDE SEQUENCE</scope>
    <source>
        <strain evidence="2">ASRB1</strain>
    </source>
</reference>
<dbReference type="AlphaFoldDB" id="A0A9W6D0K5"/>
<dbReference type="GO" id="GO:0003677">
    <property type="term" value="F:DNA binding"/>
    <property type="evidence" value="ECO:0007669"/>
    <property type="project" value="InterPro"/>
</dbReference>
<dbReference type="Proteomes" id="UP001144372">
    <property type="component" value="Unassembled WGS sequence"/>
</dbReference>
<evidence type="ECO:0000259" key="1">
    <source>
        <dbReference type="PROSITE" id="PS50943"/>
    </source>
</evidence>
<sequence length="138" mass="16215">MSLAERLTRLRTRLSLHPREMAEKMGVTERVYRKYEKQEQVPGSDKIIHLLEDLKDIDPTWLMLGEGEIFRSNVVSEWKYRMGDEETNALAGEIIMMLNELDQAAIRDIRSVVSEKKKLKQMENMICELQMKFGEKEP</sequence>
<protein>
    <recommendedName>
        <fullName evidence="1">HTH cro/C1-type domain-containing protein</fullName>
    </recommendedName>
</protein>
<dbReference type="Gene3D" id="1.10.260.40">
    <property type="entry name" value="lambda repressor-like DNA-binding domains"/>
    <property type="match status" value="1"/>
</dbReference>
<gene>
    <name evidence="2" type="ORF">DAMNIGENAA_05210</name>
</gene>
<dbReference type="InterPro" id="IPR001387">
    <property type="entry name" value="Cro/C1-type_HTH"/>
</dbReference>
<feature type="domain" description="HTH cro/C1-type" evidence="1">
    <location>
        <begin position="7"/>
        <end position="62"/>
    </location>
</feature>
<name>A0A9W6D0K5_9BACT</name>
<comment type="caution">
    <text evidence="2">The sequence shown here is derived from an EMBL/GenBank/DDBJ whole genome shotgun (WGS) entry which is preliminary data.</text>
</comment>